<name>F5RHD2_METUF</name>
<dbReference type="OrthoDB" id="8912241at2"/>
<feature type="compositionally biased region" description="Basic and acidic residues" evidence="1">
    <location>
        <begin position="313"/>
        <end position="323"/>
    </location>
</feature>
<feature type="region of interest" description="Disordered" evidence="1">
    <location>
        <begin position="191"/>
        <end position="225"/>
    </location>
</feature>
<protein>
    <submittedName>
        <fullName evidence="2">Uncharacterized protein</fullName>
    </submittedName>
</protein>
<dbReference type="EMBL" id="AFHG01000059">
    <property type="protein sequence ID" value="EGK69764.1"/>
    <property type="molecule type" value="Genomic_DNA"/>
</dbReference>
<sequence length="470" mass="48718">MDHLPLLSARRAVRALAAFLVGVFAASFSLLALANPSAPLNQVVTYAGGYGLRVPSSTHGCSGSAPPSPWQLMSYYQDSSLPCGFSAWWVHGACDAGTVMNTTTRQCATPPPPECASGQVRNTVTGVCQPPCAAAGTAGGSNYVSPYTIAPTAICRDGCKLTVGEGFTMPWSNGSTLYGVRGLVHTSQFCSGDLNGSGPGNGETESHDSPSDPDPIPVTPPDDPPRCPTGKCPGYFNGSYMCVACSEMASENKPITTYNRTTETTTTGTPPNQTTSTTTTDTRATHNGTGTVTSTTSTTTTTTGPNGTTTSTESKETKEPKESFCKENPSSAFCKEGRFGGSCGSFTCEGDAVQCAVAREIHQRNCEAVASNVYTDMVDAAQAGSDTGSTYIQGQKDGTPLDVTGKFSSSLDASPIAATCPSPRSVPLPGGNSFEISFEKPCEAAGWLGNFVQAFAYLFAALIVLRNPSA</sequence>
<reference evidence="2 3" key="1">
    <citation type="journal article" date="2011" name="J. Bacteriol.">
        <title>Genome sequence of Methyloversatilis universalis FAM5T, a methylotrophic representative of the order Rhodocyclales.</title>
        <authorList>
            <person name="Kittichotirat W."/>
            <person name="Good N.M."/>
            <person name="Hall R."/>
            <person name="Bringel F."/>
            <person name="Lajus A."/>
            <person name="Medigue C."/>
            <person name="Smalley N.E."/>
            <person name="Beck D."/>
            <person name="Bumgarner R."/>
            <person name="Vuilleumier S."/>
            <person name="Kalyuzhnaya M.G."/>
        </authorList>
    </citation>
    <scope>NUCLEOTIDE SEQUENCE [LARGE SCALE GENOMIC DNA]</scope>
    <source>
        <strain evidence="3">ATCC BAA-1314 / JCM 13912 / FAM5</strain>
    </source>
</reference>
<dbReference type="NCBIfam" id="NF041109">
    <property type="entry name" value="VF_TspB_C_term"/>
    <property type="match status" value="1"/>
</dbReference>
<feature type="compositionally biased region" description="Low complexity" evidence="1">
    <location>
        <begin position="257"/>
        <end position="312"/>
    </location>
</feature>
<dbReference type="AlphaFoldDB" id="F5RHD2"/>
<evidence type="ECO:0000256" key="1">
    <source>
        <dbReference type="SAM" id="MobiDB-lite"/>
    </source>
</evidence>
<evidence type="ECO:0000313" key="3">
    <source>
        <dbReference type="Proteomes" id="UP000005019"/>
    </source>
</evidence>
<feature type="region of interest" description="Disordered" evidence="1">
    <location>
        <begin position="257"/>
        <end position="323"/>
    </location>
</feature>
<accession>F5RHD2</accession>
<feature type="compositionally biased region" description="Pro residues" evidence="1">
    <location>
        <begin position="212"/>
        <end position="222"/>
    </location>
</feature>
<gene>
    <name evidence="2" type="ORF">METUNv1_03729</name>
</gene>
<dbReference type="STRING" id="1000565.METUNv1_03729"/>
<keyword evidence="3" id="KW-1185">Reference proteome</keyword>
<evidence type="ECO:0000313" key="2">
    <source>
        <dbReference type="EMBL" id="EGK69764.1"/>
    </source>
</evidence>
<organism evidence="2 3">
    <name type="scientific">Methyloversatilis universalis (strain ATCC BAA-1314 / DSM 25237 / JCM 13912 / CCUG 52030 / FAM5)</name>
    <dbReference type="NCBI Taxonomy" id="1000565"/>
    <lineage>
        <taxon>Bacteria</taxon>
        <taxon>Pseudomonadati</taxon>
        <taxon>Pseudomonadota</taxon>
        <taxon>Betaproteobacteria</taxon>
        <taxon>Nitrosomonadales</taxon>
        <taxon>Sterolibacteriaceae</taxon>
        <taxon>Methyloversatilis</taxon>
    </lineage>
</organism>
<dbReference type="Proteomes" id="UP000005019">
    <property type="component" value="Unassembled WGS sequence"/>
</dbReference>
<comment type="caution">
    <text evidence="2">The sequence shown here is derived from an EMBL/GenBank/DDBJ whole genome shotgun (WGS) entry which is preliminary data.</text>
</comment>
<dbReference type="eggNOG" id="ENOG5033803">
    <property type="taxonomic scope" value="Bacteria"/>
</dbReference>
<dbReference type="RefSeq" id="WP_008064312.1">
    <property type="nucleotide sequence ID" value="NZ_AFHG01000059.1"/>
</dbReference>
<proteinExistence type="predicted"/>